<dbReference type="AlphaFoldDB" id="A0A6G0WX28"/>
<comment type="caution">
    <text evidence="2">The sequence shown here is derived from an EMBL/GenBank/DDBJ whole genome shotgun (WGS) entry which is preliminary data.</text>
</comment>
<dbReference type="SUPFAM" id="SSF51695">
    <property type="entry name" value="PLC-like phosphodiesterases"/>
    <property type="match status" value="1"/>
</dbReference>
<evidence type="ECO:0008006" key="4">
    <source>
        <dbReference type="Google" id="ProtNLM"/>
    </source>
</evidence>
<evidence type="ECO:0000313" key="2">
    <source>
        <dbReference type="EMBL" id="KAF0732092.1"/>
    </source>
</evidence>
<feature type="chain" id="PRO_5026094577" description="Phosphatidylinositol-specific phospholipase C X domain-containing protein" evidence="1">
    <location>
        <begin position="31"/>
        <end position="359"/>
    </location>
</feature>
<keyword evidence="3" id="KW-1185">Reference proteome</keyword>
<dbReference type="CDD" id="cd08557">
    <property type="entry name" value="PI-PLCc_bacteria_like"/>
    <property type="match status" value="1"/>
</dbReference>
<dbReference type="GO" id="GO:0008081">
    <property type="term" value="F:phosphoric diester hydrolase activity"/>
    <property type="evidence" value="ECO:0007669"/>
    <property type="project" value="InterPro"/>
</dbReference>
<dbReference type="PROSITE" id="PS50007">
    <property type="entry name" value="PIPLC_X_DOMAIN"/>
    <property type="match status" value="1"/>
</dbReference>
<dbReference type="InterPro" id="IPR051057">
    <property type="entry name" value="PI-PLC_domain"/>
</dbReference>
<name>A0A6G0WX28_9STRA</name>
<dbReference type="Gene3D" id="3.20.20.190">
    <property type="entry name" value="Phosphatidylinositol (PI) phosphodiesterase"/>
    <property type="match status" value="1"/>
</dbReference>
<evidence type="ECO:0000256" key="1">
    <source>
        <dbReference type="SAM" id="SignalP"/>
    </source>
</evidence>
<dbReference type="EMBL" id="VJMJ01000137">
    <property type="protein sequence ID" value="KAF0732092.1"/>
    <property type="molecule type" value="Genomic_DNA"/>
</dbReference>
<accession>A0A6G0WX28</accession>
<protein>
    <recommendedName>
        <fullName evidence="4">Phosphatidylinositol-specific phospholipase C X domain-containing protein</fullName>
    </recommendedName>
</protein>
<dbReference type="PANTHER" id="PTHR13593">
    <property type="match status" value="1"/>
</dbReference>
<dbReference type="InterPro" id="IPR017946">
    <property type="entry name" value="PLC-like_Pdiesterase_TIM-brl"/>
</dbReference>
<keyword evidence="1" id="KW-0732">Signal</keyword>
<gene>
    <name evidence="2" type="ORF">Ae201684_010745</name>
</gene>
<evidence type="ECO:0000313" key="3">
    <source>
        <dbReference type="Proteomes" id="UP000481153"/>
    </source>
</evidence>
<dbReference type="Proteomes" id="UP000481153">
    <property type="component" value="Unassembled WGS sequence"/>
</dbReference>
<dbReference type="VEuPathDB" id="FungiDB:AeMF1_002237"/>
<dbReference type="Pfam" id="PF26146">
    <property type="entry name" value="PI-PLC_X"/>
    <property type="match status" value="1"/>
</dbReference>
<feature type="signal peptide" evidence="1">
    <location>
        <begin position="1"/>
        <end position="30"/>
    </location>
</feature>
<reference evidence="2 3" key="1">
    <citation type="submission" date="2019-07" db="EMBL/GenBank/DDBJ databases">
        <title>Genomics analysis of Aphanomyces spp. identifies a new class of oomycete effector associated with host adaptation.</title>
        <authorList>
            <person name="Gaulin E."/>
        </authorList>
    </citation>
    <scope>NUCLEOTIDE SEQUENCE [LARGE SCALE GENOMIC DNA]</scope>
    <source>
        <strain evidence="2 3">ATCC 201684</strain>
    </source>
</reference>
<sequence length="359" mass="39823">MPLLDSLPSMRRVFITILAFVLALYRGALAAATKAQDISVAGSNPPIDACNGYVGYCNRTINQVLWIGAHNALTDVGFALQRNQYVSGVDLLEAGIRYFDVDTCAFTRDGKRTVPMVCHGQEWYIAQVYQPTIAALAPIKAWLDAHPREVVVLNFGDISDFTALDSQGLATSTLRLRLELVQVVRGVFGSMAVLRGDDPWDAAINANKATLNALITANRRVVVNIGNDHSDNAAYWGMDDRVCRHAWYQDSLHLTADRLSYDWTPVLREIEQEQRQPCASHPLLFNKLEFAFVNDLSGIVDGASVGSTLAAYMQRLVERNRGVAAPFFPFNLVLTDHSDKWTALHRSWHHLQLDNLAAA</sequence>
<organism evidence="2 3">
    <name type="scientific">Aphanomyces euteiches</name>
    <dbReference type="NCBI Taxonomy" id="100861"/>
    <lineage>
        <taxon>Eukaryota</taxon>
        <taxon>Sar</taxon>
        <taxon>Stramenopiles</taxon>
        <taxon>Oomycota</taxon>
        <taxon>Saprolegniomycetes</taxon>
        <taxon>Saprolegniales</taxon>
        <taxon>Verrucalvaceae</taxon>
        <taxon>Aphanomyces</taxon>
    </lineage>
</organism>
<dbReference type="GO" id="GO:0006629">
    <property type="term" value="P:lipid metabolic process"/>
    <property type="evidence" value="ECO:0007669"/>
    <property type="project" value="InterPro"/>
</dbReference>
<dbReference type="PANTHER" id="PTHR13593:SF140">
    <property type="entry name" value="PLC-LIKE PHOSPHODIESTERASE"/>
    <property type="match status" value="1"/>
</dbReference>
<proteinExistence type="predicted"/>